<dbReference type="AlphaFoldDB" id="A0A1X6YRK4"/>
<organism evidence="4 5">
    <name type="scientific">Limimaricola soesokkakensis</name>
    <dbReference type="NCBI Taxonomy" id="1343159"/>
    <lineage>
        <taxon>Bacteria</taxon>
        <taxon>Pseudomonadati</taxon>
        <taxon>Pseudomonadota</taxon>
        <taxon>Alphaproteobacteria</taxon>
        <taxon>Rhodobacterales</taxon>
        <taxon>Paracoccaceae</taxon>
        <taxon>Limimaricola</taxon>
    </lineage>
</organism>
<feature type="compositionally biased region" description="Acidic residues" evidence="1">
    <location>
        <begin position="94"/>
        <end position="112"/>
    </location>
</feature>
<proteinExistence type="predicted"/>
<feature type="region of interest" description="Disordered" evidence="1">
    <location>
        <begin position="40"/>
        <end position="120"/>
    </location>
</feature>
<keyword evidence="2" id="KW-1133">Transmembrane helix</keyword>
<evidence type="ECO:0000256" key="2">
    <source>
        <dbReference type="SAM" id="Phobius"/>
    </source>
</evidence>
<name>A0A1X6YRK4_9RHOB</name>
<keyword evidence="2" id="KW-0812">Transmembrane</keyword>
<dbReference type="EMBL" id="FWFY01000002">
    <property type="protein sequence ID" value="SLN29079.1"/>
    <property type="molecule type" value="Genomic_DNA"/>
</dbReference>
<dbReference type="OrthoDB" id="7870876at2"/>
<keyword evidence="6" id="KW-1185">Reference proteome</keyword>
<accession>A0A1X6YRK4</accession>
<dbReference type="RefSeq" id="WP_085895435.1">
    <property type="nucleotide sequence ID" value="NZ_FWFY01000002.1"/>
</dbReference>
<sequence length="120" mass="13023">MADKPRSSRRALIYVMIPMGFILLVIFLVLGGWFRAEEAEEFDTAPLEMPSETPDRVGETGDAEPDDAIIDDALTDDAEPQTPDDNVRPSVADTDSDEAGEPDFDNVDDDGGLDPVPPSE</sequence>
<evidence type="ECO:0000313" key="3">
    <source>
        <dbReference type="EMBL" id="PSK88176.1"/>
    </source>
</evidence>
<dbReference type="Proteomes" id="UP000240624">
    <property type="component" value="Unassembled WGS sequence"/>
</dbReference>
<feature type="transmembrane region" description="Helical" evidence="2">
    <location>
        <begin position="12"/>
        <end position="34"/>
    </location>
</feature>
<dbReference type="Proteomes" id="UP000193495">
    <property type="component" value="Unassembled WGS sequence"/>
</dbReference>
<gene>
    <name evidence="3" type="ORF">CLV79_1014</name>
    <name evidence="4" type="ORF">LOS8367_01081</name>
</gene>
<keyword evidence="2" id="KW-0472">Membrane</keyword>
<evidence type="ECO:0000313" key="6">
    <source>
        <dbReference type="Proteomes" id="UP000240624"/>
    </source>
</evidence>
<feature type="compositionally biased region" description="Acidic residues" evidence="1">
    <location>
        <begin position="61"/>
        <end position="79"/>
    </location>
</feature>
<evidence type="ECO:0000313" key="5">
    <source>
        <dbReference type="Proteomes" id="UP000193495"/>
    </source>
</evidence>
<evidence type="ECO:0000256" key="1">
    <source>
        <dbReference type="SAM" id="MobiDB-lite"/>
    </source>
</evidence>
<protein>
    <submittedName>
        <fullName evidence="4">Uncharacterized protein</fullName>
    </submittedName>
</protein>
<evidence type="ECO:0000313" key="4">
    <source>
        <dbReference type="EMBL" id="SLN29079.1"/>
    </source>
</evidence>
<reference evidence="4 5" key="1">
    <citation type="submission" date="2017-03" db="EMBL/GenBank/DDBJ databases">
        <authorList>
            <person name="Afonso C.L."/>
            <person name="Miller P.J."/>
            <person name="Scott M.A."/>
            <person name="Spackman E."/>
            <person name="Goraichik I."/>
            <person name="Dimitrov K.M."/>
            <person name="Suarez D.L."/>
            <person name="Swayne D.E."/>
        </authorList>
    </citation>
    <scope>NUCLEOTIDE SEQUENCE [LARGE SCALE GENOMIC DNA]</scope>
    <source>
        <strain evidence="4 5">CECT 8367</strain>
    </source>
</reference>
<reference evidence="3 6" key="2">
    <citation type="submission" date="2018-03" db="EMBL/GenBank/DDBJ databases">
        <title>Genomic Encyclopedia of Archaeal and Bacterial Type Strains, Phase II (KMG-II): from individual species to whole genera.</title>
        <authorList>
            <person name="Goeker M."/>
        </authorList>
    </citation>
    <scope>NUCLEOTIDE SEQUENCE [LARGE SCALE GENOMIC DNA]</scope>
    <source>
        <strain evidence="3 6">DSM 29956</strain>
    </source>
</reference>
<dbReference type="EMBL" id="PYGB01000001">
    <property type="protein sequence ID" value="PSK88176.1"/>
    <property type="molecule type" value="Genomic_DNA"/>
</dbReference>